<protein>
    <submittedName>
        <fullName evidence="1">Uncharacterized protein</fullName>
    </submittedName>
</protein>
<name>A0A654TZJ4_MYCTX</name>
<dbReference type="Proteomes" id="UP000046680">
    <property type="component" value="Unassembled WGS sequence"/>
</dbReference>
<organism evidence="1 2">
    <name type="scientific">Mycobacterium tuberculosis</name>
    <dbReference type="NCBI Taxonomy" id="1773"/>
    <lineage>
        <taxon>Bacteria</taxon>
        <taxon>Bacillati</taxon>
        <taxon>Actinomycetota</taxon>
        <taxon>Actinomycetes</taxon>
        <taxon>Mycobacteriales</taxon>
        <taxon>Mycobacteriaceae</taxon>
        <taxon>Mycobacterium</taxon>
        <taxon>Mycobacterium tuberculosis complex</taxon>
    </lineage>
</organism>
<reference evidence="1 2" key="1">
    <citation type="submission" date="2015-03" db="EMBL/GenBank/DDBJ databases">
        <authorList>
            <consortium name="Pathogen Informatics"/>
        </authorList>
    </citation>
    <scope>NUCLEOTIDE SEQUENCE [LARGE SCALE GENOMIC DNA]</scope>
    <source>
        <strain evidence="1 2">C09601061</strain>
    </source>
</reference>
<gene>
    <name evidence="1" type="ORF">ERS007657_00818</name>
</gene>
<accession>A0A654TZJ4</accession>
<evidence type="ECO:0000313" key="2">
    <source>
        <dbReference type="Proteomes" id="UP000046680"/>
    </source>
</evidence>
<proteinExistence type="predicted"/>
<sequence length="117" mass="12168">MATGASAASVSITCATQSSTRTAISVGVSRKFSGTAMAPIMLAASTDSTNSVRLSIRIMTRSPKPTPRPLNAPASAATRRLRSAHVMVLPTNLSAGASGCIIACRSSWLTQFCRRAR</sequence>
<dbReference type="EMBL" id="CGCX01000208">
    <property type="protein sequence ID" value="CFR69933.1"/>
    <property type="molecule type" value="Genomic_DNA"/>
</dbReference>
<dbReference type="AlphaFoldDB" id="A0A654TZJ4"/>
<evidence type="ECO:0000313" key="1">
    <source>
        <dbReference type="EMBL" id="CFR69933.1"/>
    </source>
</evidence>